<keyword evidence="9" id="KW-1185">Reference proteome</keyword>
<keyword evidence="2 6" id="KW-0812">Transmembrane</keyword>
<dbReference type="PANTHER" id="PTHR42718">
    <property type="entry name" value="MAJOR FACILITATOR SUPERFAMILY MULTIDRUG TRANSPORTER MFSC"/>
    <property type="match status" value="1"/>
</dbReference>
<feature type="transmembrane region" description="Helical" evidence="6">
    <location>
        <begin position="75"/>
        <end position="93"/>
    </location>
</feature>
<organism evidence="8 9">
    <name type="scientific">Henningerozyma blattae (strain ATCC 34711 / CBS 6284 / DSM 70876 / NBRC 10599 / NRRL Y-10934 / UCD 77-7)</name>
    <name type="common">Yeast</name>
    <name type="synonym">Tetrapisispora blattae</name>
    <dbReference type="NCBI Taxonomy" id="1071380"/>
    <lineage>
        <taxon>Eukaryota</taxon>
        <taxon>Fungi</taxon>
        <taxon>Dikarya</taxon>
        <taxon>Ascomycota</taxon>
        <taxon>Saccharomycotina</taxon>
        <taxon>Saccharomycetes</taxon>
        <taxon>Saccharomycetales</taxon>
        <taxon>Saccharomycetaceae</taxon>
        <taxon>Henningerozyma</taxon>
    </lineage>
</organism>
<dbReference type="GeneID" id="14495863"/>
<feature type="transmembrane region" description="Helical" evidence="6">
    <location>
        <begin position="271"/>
        <end position="290"/>
    </location>
</feature>
<dbReference type="InterPro" id="IPR020846">
    <property type="entry name" value="MFS_dom"/>
</dbReference>
<evidence type="ECO:0000256" key="3">
    <source>
        <dbReference type="ARBA" id="ARBA00022989"/>
    </source>
</evidence>
<feature type="region of interest" description="Disordered" evidence="5">
    <location>
        <begin position="1"/>
        <end position="29"/>
    </location>
</feature>
<feature type="transmembrane region" description="Helical" evidence="6">
    <location>
        <begin position="374"/>
        <end position="398"/>
    </location>
</feature>
<dbReference type="RefSeq" id="XP_004180346.1">
    <property type="nucleotide sequence ID" value="XM_004180298.1"/>
</dbReference>
<dbReference type="PANTHER" id="PTHR42718:SF14">
    <property type="entry name" value="AMINOTRIAZOLE RESISTANCE PROTEIN"/>
    <property type="match status" value="1"/>
</dbReference>
<evidence type="ECO:0000313" key="9">
    <source>
        <dbReference type="Proteomes" id="UP000002866"/>
    </source>
</evidence>
<dbReference type="Proteomes" id="UP000002866">
    <property type="component" value="Chromosome 4"/>
</dbReference>
<dbReference type="PROSITE" id="PS50850">
    <property type="entry name" value="MFS"/>
    <property type="match status" value="1"/>
</dbReference>
<gene>
    <name evidence="8" type="primary">TBLA0D03270</name>
    <name evidence="8" type="ORF">TBLA_0D03270</name>
</gene>
<evidence type="ECO:0000313" key="8">
    <source>
        <dbReference type="EMBL" id="CCH60827.1"/>
    </source>
</evidence>
<dbReference type="Pfam" id="PF07690">
    <property type="entry name" value="MFS_1"/>
    <property type="match status" value="1"/>
</dbReference>
<dbReference type="InterPro" id="IPR036259">
    <property type="entry name" value="MFS_trans_sf"/>
</dbReference>
<feature type="transmembrane region" description="Helical" evidence="6">
    <location>
        <begin position="238"/>
        <end position="259"/>
    </location>
</feature>
<dbReference type="OrthoDB" id="2130629at2759"/>
<feature type="compositionally biased region" description="Low complexity" evidence="5">
    <location>
        <begin position="10"/>
        <end position="21"/>
    </location>
</feature>
<feature type="domain" description="Major facilitator superfamily (MFS) profile" evidence="7">
    <location>
        <begin position="77"/>
        <end position="531"/>
    </location>
</feature>
<feature type="transmembrane region" description="Helical" evidence="6">
    <location>
        <begin position="430"/>
        <end position="456"/>
    </location>
</feature>
<dbReference type="eggNOG" id="KOG0254">
    <property type="taxonomic scope" value="Eukaryota"/>
</dbReference>
<dbReference type="FunCoup" id="I2H375">
    <property type="interactions" value="46"/>
</dbReference>
<dbReference type="InParanoid" id="I2H375"/>
<dbReference type="FunFam" id="1.20.1250.20:FF:000397">
    <property type="entry name" value="Aminotriazole resistance protein"/>
    <property type="match status" value="1"/>
</dbReference>
<feature type="transmembrane region" description="Helical" evidence="6">
    <location>
        <begin position="143"/>
        <end position="163"/>
    </location>
</feature>
<feature type="transmembrane region" description="Helical" evidence="6">
    <location>
        <begin position="405"/>
        <end position="424"/>
    </location>
</feature>
<dbReference type="GO" id="GO:0022857">
    <property type="term" value="F:transmembrane transporter activity"/>
    <property type="evidence" value="ECO:0007669"/>
    <property type="project" value="InterPro"/>
</dbReference>
<reference evidence="8 9" key="1">
    <citation type="journal article" date="2011" name="Proc. Natl. Acad. Sci. U.S.A.">
        <title>Evolutionary erosion of yeast sex chromosomes by mating-type switching accidents.</title>
        <authorList>
            <person name="Gordon J.L."/>
            <person name="Armisen D."/>
            <person name="Proux-Wera E."/>
            <person name="Oheigeartaigh S.S."/>
            <person name="Byrne K.P."/>
            <person name="Wolfe K.H."/>
        </authorList>
    </citation>
    <scope>NUCLEOTIDE SEQUENCE [LARGE SCALE GENOMIC DNA]</scope>
    <source>
        <strain evidence="9">ATCC 34711 / CBS 6284 / DSM 70876 / NBRC 10599 / NRRL Y-10934 / UCD 77-7</strain>
    </source>
</reference>
<keyword evidence="3 6" id="KW-1133">Transmembrane helix</keyword>
<feature type="transmembrane region" description="Helical" evidence="6">
    <location>
        <begin position="175"/>
        <end position="196"/>
    </location>
</feature>
<dbReference type="OMA" id="FILCWAM"/>
<feature type="transmembrane region" description="Helical" evidence="6">
    <location>
        <begin position="468"/>
        <end position="487"/>
    </location>
</feature>
<keyword evidence="4 6" id="KW-0472">Membrane</keyword>
<accession>I2H375</accession>
<evidence type="ECO:0000256" key="4">
    <source>
        <dbReference type="ARBA" id="ARBA00023136"/>
    </source>
</evidence>
<evidence type="ECO:0000256" key="5">
    <source>
        <dbReference type="SAM" id="MobiDB-lite"/>
    </source>
</evidence>
<evidence type="ECO:0000256" key="2">
    <source>
        <dbReference type="ARBA" id="ARBA00022692"/>
    </source>
</evidence>
<dbReference type="Gene3D" id="1.20.1250.20">
    <property type="entry name" value="MFS general substrate transporter like domains"/>
    <property type="match status" value="2"/>
</dbReference>
<feature type="transmembrane region" description="Helical" evidence="6">
    <location>
        <begin position="507"/>
        <end position="528"/>
    </location>
</feature>
<dbReference type="KEGG" id="tbl:TBLA_0D03270"/>
<dbReference type="HOGENOM" id="CLU_000960_27_4_1"/>
<dbReference type="InterPro" id="IPR011701">
    <property type="entry name" value="MFS"/>
</dbReference>
<dbReference type="EMBL" id="HE806319">
    <property type="protein sequence ID" value="CCH60827.1"/>
    <property type="molecule type" value="Genomic_DNA"/>
</dbReference>
<dbReference type="GO" id="GO:0016020">
    <property type="term" value="C:membrane"/>
    <property type="evidence" value="ECO:0007669"/>
    <property type="project" value="UniProtKB-SubCell"/>
</dbReference>
<evidence type="ECO:0000259" key="7">
    <source>
        <dbReference type="PROSITE" id="PS50850"/>
    </source>
</evidence>
<dbReference type="AlphaFoldDB" id="I2H375"/>
<comment type="subcellular location">
    <subcellularLocation>
        <location evidence="1">Membrane</location>
        <topology evidence="1">Multi-pass membrane protein</topology>
    </subcellularLocation>
</comment>
<dbReference type="CDD" id="cd17476">
    <property type="entry name" value="MFS_Amf1_MDR_like"/>
    <property type="match status" value="1"/>
</dbReference>
<feature type="transmembrane region" description="Helical" evidence="6">
    <location>
        <begin position="302"/>
        <end position="320"/>
    </location>
</feature>
<protein>
    <recommendedName>
        <fullName evidence="7">Major facilitator superfamily (MFS) profile domain-containing protein</fullName>
    </recommendedName>
</protein>
<feature type="transmembrane region" description="Helical" evidence="6">
    <location>
        <begin position="205"/>
        <end position="226"/>
    </location>
</feature>
<sequence length="550" mass="60544">MFSMEENPSDNTINEINYTNNEDCKNPEQQSLKNIDSRSSLNSSLTQVLSTDTADNDESSSYQNPDYFKNKYQEFGFIFSGMIGQLLSQAGLTQTLSIMNVLAKELDSTSSRQAWLMSSFPLALGSFILVSGRLGDIYGLKKILLGGYIITTVWSIICGLSSYAHNDAFFITARAFQGLGLAFALPNMIGLIGTIYRPGCFRKNMIISIIGAMSPTGATLGGLFAGLTVKYDKSNWPWSFYAFGLISFVNLIISWYCIPNSIPTNIHGLKMDWLGSVLGVFGLIILNFVFNQAPIVGWQSAYIIVLLVLSFCALVIFVVYEVKYAKTPLIPKAISSNRGMLMILFSLFCGWGSFGIWTFYYFSFELNLRHYSPLWAGSSYFIFVISGSTVAIVCGLTIKKIKPSVLFCCSMMGFLGGNIIFAATPVNQTFFRNMLGCMFLLPLGMDFSFPASSIILSDSLPMQYQGMAGSLVNTVINYSTSICLGMAGTVEMKHNSHGKDLLNGYRAAIYFAIGLAGLAVCVSGGYMIECLWKDRVLSLEENKQTDIESS</sequence>
<feature type="transmembrane region" description="Helical" evidence="6">
    <location>
        <begin position="113"/>
        <end position="131"/>
    </location>
</feature>
<dbReference type="SUPFAM" id="SSF103473">
    <property type="entry name" value="MFS general substrate transporter"/>
    <property type="match status" value="2"/>
</dbReference>
<name>I2H375_HENB6</name>
<feature type="transmembrane region" description="Helical" evidence="6">
    <location>
        <begin position="341"/>
        <end position="362"/>
    </location>
</feature>
<proteinExistence type="predicted"/>
<evidence type="ECO:0000256" key="6">
    <source>
        <dbReference type="SAM" id="Phobius"/>
    </source>
</evidence>
<evidence type="ECO:0000256" key="1">
    <source>
        <dbReference type="ARBA" id="ARBA00004141"/>
    </source>
</evidence>